<keyword evidence="7" id="KW-1185">Reference proteome</keyword>
<keyword evidence="3" id="KW-0238">DNA-binding</keyword>
<dbReference type="InterPro" id="IPR050808">
    <property type="entry name" value="Phage_Integrase"/>
</dbReference>
<dbReference type="EMBL" id="AP018738">
    <property type="protein sequence ID" value="BBE49669.1"/>
    <property type="molecule type" value="Genomic_DNA"/>
</dbReference>
<evidence type="ECO:0000256" key="1">
    <source>
        <dbReference type="ARBA" id="ARBA00008857"/>
    </source>
</evidence>
<accession>A0A2Z6G8D0</accession>
<dbReference type="AlphaFoldDB" id="A0A2Z6G8D0"/>
<keyword evidence="4" id="KW-0233">DNA recombination</keyword>
<dbReference type="Pfam" id="PF00589">
    <property type="entry name" value="Phage_integrase"/>
    <property type="match status" value="1"/>
</dbReference>
<dbReference type="GO" id="GO:0003677">
    <property type="term" value="F:DNA binding"/>
    <property type="evidence" value="ECO:0007669"/>
    <property type="project" value="UniProtKB-KW"/>
</dbReference>
<dbReference type="PANTHER" id="PTHR30629">
    <property type="entry name" value="PROPHAGE INTEGRASE"/>
    <property type="match status" value="1"/>
</dbReference>
<dbReference type="Gene3D" id="1.10.443.10">
    <property type="entry name" value="Intergrase catalytic core"/>
    <property type="match status" value="1"/>
</dbReference>
<organism evidence="6 7">
    <name type="scientific">Ferriphaselus amnicola</name>
    <dbReference type="NCBI Taxonomy" id="1188319"/>
    <lineage>
        <taxon>Bacteria</taxon>
        <taxon>Pseudomonadati</taxon>
        <taxon>Pseudomonadota</taxon>
        <taxon>Betaproteobacteria</taxon>
        <taxon>Nitrosomonadales</taxon>
        <taxon>Gallionellaceae</taxon>
        <taxon>Ferriphaselus</taxon>
    </lineage>
</organism>
<feature type="domain" description="Tyr recombinase" evidence="5">
    <location>
        <begin position="230"/>
        <end position="407"/>
    </location>
</feature>
<comment type="similarity">
    <text evidence="1">Belongs to the 'phage' integrase family.</text>
</comment>
<dbReference type="PROSITE" id="PS51898">
    <property type="entry name" value="TYR_RECOMBINASE"/>
    <property type="match status" value="1"/>
</dbReference>
<evidence type="ECO:0000259" key="5">
    <source>
        <dbReference type="PROSITE" id="PS51898"/>
    </source>
</evidence>
<evidence type="ECO:0000256" key="3">
    <source>
        <dbReference type="ARBA" id="ARBA00023125"/>
    </source>
</evidence>
<dbReference type="InterPro" id="IPR013762">
    <property type="entry name" value="Integrase-like_cat_sf"/>
</dbReference>
<protein>
    <submittedName>
        <fullName evidence="6">Prophage integrase IntA</fullName>
    </submittedName>
</protein>
<dbReference type="STRING" id="1188319.OYT1_00660"/>
<dbReference type="InterPro" id="IPR053876">
    <property type="entry name" value="Phage_int_M"/>
</dbReference>
<proteinExistence type="inferred from homology"/>
<keyword evidence="2" id="KW-0229">DNA integration</keyword>
<dbReference type="InterPro" id="IPR038488">
    <property type="entry name" value="Integrase_DNA-bd_sf"/>
</dbReference>
<dbReference type="InterPro" id="IPR010998">
    <property type="entry name" value="Integrase_recombinase_N"/>
</dbReference>
<dbReference type="RefSeq" id="WP_084611909.1">
    <property type="nucleotide sequence ID" value="NZ_AP018738.1"/>
</dbReference>
<dbReference type="InterPro" id="IPR011010">
    <property type="entry name" value="DNA_brk_join_enz"/>
</dbReference>
<dbReference type="OrthoDB" id="9775880at2"/>
<gene>
    <name evidence="6" type="ORF">OYT1_ch0093</name>
</gene>
<evidence type="ECO:0000256" key="2">
    <source>
        <dbReference type="ARBA" id="ARBA00022908"/>
    </source>
</evidence>
<dbReference type="KEGG" id="fam:OYT1_ch0093"/>
<dbReference type="GO" id="GO:0006310">
    <property type="term" value="P:DNA recombination"/>
    <property type="evidence" value="ECO:0007669"/>
    <property type="project" value="UniProtKB-KW"/>
</dbReference>
<name>A0A2Z6G8D0_9PROT</name>
<dbReference type="Gene3D" id="3.30.160.390">
    <property type="entry name" value="Integrase, DNA-binding domain"/>
    <property type="match status" value="1"/>
</dbReference>
<evidence type="ECO:0000313" key="7">
    <source>
        <dbReference type="Proteomes" id="UP000033070"/>
    </source>
</evidence>
<dbReference type="CDD" id="cd00801">
    <property type="entry name" value="INT_P4_C"/>
    <property type="match status" value="1"/>
</dbReference>
<dbReference type="Pfam" id="PF22022">
    <property type="entry name" value="Phage_int_M"/>
    <property type="match status" value="1"/>
</dbReference>
<dbReference type="Gene3D" id="1.10.150.130">
    <property type="match status" value="1"/>
</dbReference>
<dbReference type="Pfam" id="PF13356">
    <property type="entry name" value="Arm-DNA-bind_3"/>
    <property type="match status" value="1"/>
</dbReference>
<dbReference type="PANTHER" id="PTHR30629:SF2">
    <property type="entry name" value="PROPHAGE INTEGRASE INTS-RELATED"/>
    <property type="match status" value="1"/>
</dbReference>
<evidence type="ECO:0000256" key="4">
    <source>
        <dbReference type="ARBA" id="ARBA00023172"/>
    </source>
</evidence>
<evidence type="ECO:0000313" key="6">
    <source>
        <dbReference type="EMBL" id="BBE49669.1"/>
    </source>
</evidence>
<dbReference type="InterPro" id="IPR002104">
    <property type="entry name" value="Integrase_catalytic"/>
</dbReference>
<dbReference type="SUPFAM" id="SSF56349">
    <property type="entry name" value="DNA breaking-rejoining enzymes"/>
    <property type="match status" value="1"/>
</dbReference>
<reference evidence="6 7" key="1">
    <citation type="submission" date="2018-06" db="EMBL/GenBank/DDBJ databases">
        <title>OYT1 Genome Sequencing.</title>
        <authorList>
            <person name="Kato S."/>
            <person name="Itoh T."/>
            <person name="Ohkuma M."/>
        </authorList>
    </citation>
    <scope>NUCLEOTIDE SEQUENCE [LARGE SCALE GENOMIC DNA]</scope>
    <source>
        <strain evidence="6 7">OYT1</strain>
    </source>
</reference>
<sequence length="433" mass="49437">MPADVNETLIDKGKESLKNAPNSIAVRAPKGRISDAALRALKPAGKPYKQSVGESLYLEVMPGGSKLWRWKYRIEGKENRYSLGSYPELSLKEAREAVGAARKLVNQGLHPAQQKKLDRIKATHAQAGTLEAIAKEWLALKDWEEITKKRRENMLKRVVFPTLGELPIRQITSPMILDVLKKAEANNGLSVRDEAKRTLFGIFEFALEMERVEVNPVRQWKTALPKNKTQHKRPLDKTEIGKLMRDTDNPGGSLQTQCAFKLMWLTLARPSEVVEAEWAEFDLEKAIWRIPAERMKMRKEHVIPLPTQAIEVLHRMSVISGDRKHVFPHRDNRAKPMVAASFRQMLNVLGWGGKYSPHATRTTGSTRLNEMGFSADWIERQLAHTEPNAVRRTYNHADHFRDRAKMMQHWADLLDEWKRGDSNVVSIKREAAA</sequence>
<dbReference type="InterPro" id="IPR025166">
    <property type="entry name" value="Integrase_DNA_bind_dom"/>
</dbReference>
<dbReference type="Proteomes" id="UP000033070">
    <property type="component" value="Chromosome"/>
</dbReference>
<dbReference type="GO" id="GO:0015074">
    <property type="term" value="P:DNA integration"/>
    <property type="evidence" value="ECO:0007669"/>
    <property type="project" value="UniProtKB-KW"/>
</dbReference>